<protein>
    <recommendedName>
        <fullName evidence="2">Cytidyltransferase-like domain-containing protein</fullName>
    </recommendedName>
</protein>
<dbReference type="SUPFAM" id="SSF52374">
    <property type="entry name" value="Nucleotidylyl transferase"/>
    <property type="match status" value="1"/>
</dbReference>
<name>X1A3M0_9ZZZZ</name>
<sequence length="40" mass="4520">STKVRQRILAGQSINNLVPERVAAFVKTHSLYKDLPEDQP</sequence>
<evidence type="ECO:0000313" key="1">
    <source>
        <dbReference type="EMBL" id="GAG64772.1"/>
    </source>
</evidence>
<comment type="caution">
    <text evidence="1">The sequence shown here is derived from an EMBL/GenBank/DDBJ whole genome shotgun (WGS) entry which is preliminary data.</text>
</comment>
<dbReference type="AlphaFoldDB" id="X1A3M0"/>
<gene>
    <name evidence="1" type="ORF">S01H4_12543</name>
</gene>
<feature type="non-terminal residue" evidence="1">
    <location>
        <position position="1"/>
    </location>
</feature>
<dbReference type="InterPro" id="IPR014729">
    <property type="entry name" value="Rossmann-like_a/b/a_fold"/>
</dbReference>
<accession>X1A3M0</accession>
<reference evidence="1" key="1">
    <citation type="journal article" date="2014" name="Front. Microbiol.">
        <title>High frequency of phylogenetically diverse reductive dehalogenase-homologous genes in deep subseafloor sedimentary metagenomes.</title>
        <authorList>
            <person name="Kawai M."/>
            <person name="Futagami T."/>
            <person name="Toyoda A."/>
            <person name="Takaki Y."/>
            <person name="Nishi S."/>
            <person name="Hori S."/>
            <person name="Arai W."/>
            <person name="Tsubouchi T."/>
            <person name="Morono Y."/>
            <person name="Uchiyama I."/>
            <person name="Ito T."/>
            <person name="Fujiyama A."/>
            <person name="Inagaki F."/>
            <person name="Takami H."/>
        </authorList>
    </citation>
    <scope>NUCLEOTIDE SEQUENCE</scope>
    <source>
        <strain evidence="1">Expedition CK06-06</strain>
    </source>
</reference>
<dbReference type="EMBL" id="BART01005355">
    <property type="protein sequence ID" value="GAG64772.1"/>
    <property type="molecule type" value="Genomic_DNA"/>
</dbReference>
<organism evidence="1">
    <name type="scientific">marine sediment metagenome</name>
    <dbReference type="NCBI Taxonomy" id="412755"/>
    <lineage>
        <taxon>unclassified sequences</taxon>
        <taxon>metagenomes</taxon>
        <taxon>ecological metagenomes</taxon>
    </lineage>
</organism>
<evidence type="ECO:0008006" key="2">
    <source>
        <dbReference type="Google" id="ProtNLM"/>
    </source>
</evidence>
<dbReference type="Gene3D" id="3.40.50.620">
    <property type="entry name" value="HUPs"/>
    <property type="match status" value="1"/>
</dbReference>
<proteinExistence type="predicted"/>